<keyword evidence="2" id="KW-1185">Reference proteome</keyword>
<evidence type="ECO:0000313" key="2">
    <source>
        <dbReference type="Proteomes" id="UP000011910"/>
    </source>
</evidence>
<dbReference type="EMBL" id="AODQ01000052">
    <property type="protein sequence ID" value="EMR02595.1"/>
    <property type="molecule type" value="Genomic_DNA"/>
</dbReference>
<dbReference type="OrthoDB" id="982075at2"/>
<reference evidence="1 2" key="1">
    <citation type="journal article" date="2013" name="Genome Announc.">
        <title>Draft Genome Sequence of Cesiribacter andamanensis Strain AMV16T, Isolated from a Soil Sample from a Mud Volcano in the Andaman Islands, India.</title>
        <authorList>
            <person name="Shivaji S."/>
            <person name="Ara S."/>
            <person name="Begum Z."/>
            <person name="Srinivas T.N."/>
            <person name="Singh A."/>
            <person name="Kumar Pinnaka A."/>
        </authorList>
    </citation>
    <scope>NUCLEOTIDE SEQUENCE [LARGE SCALE GENOMIC DNA]</scope>
    <source>
        <strain evidence="1 2">AMV16</strain>
    </source>
</reference>
<gene>
    <name evidence="1" type="ORF">ADICEAN_02251</name>
</gene>
<protein>
    <submittedName>
        <fullName evidence="1">Uncharacterized protein</fullName>
    </submittedName>
</protein>
<name>M7NLC7_9BACT</name>
<dbReference type="RefSeq" id="WP_009195644.1">
    <property type="nucleotide sequence ID" value="NZ_AODQ01000052.1"/>
</dbReference>
<dbReference type="AlphaFoldDB" id="M7NLC7"/>
<evidence type="ECO:0000313" key="1">
    <source>
        <dbReference type="EMBL" id="EMR02595.1"/>
    </source>
</evidence>
<organism evidence="1 2">
    <name type="scientific">Cesiribacter andamanensis AMV16</name>
    <dbReference type="NCBI Taxonomy" id="1279009"/>
    <lineage>
        <taxon>Bacteria</taxon>
        <taxon>Pseudomonadati</taxon>
        <taxon>Bacteroidota</taxon>
        <taxon>Cytophagia</taxon>
        <taxon>Cytophagales</taxon>
        <taxon>Cesiribacteraceae</taxon>
        <taxon>Cesiribacter</taxon>
    </lineage>
</organism>
<comment type="caution">
    <text evidence="1">The sequence shown here is derived from an EMBL/GenBank/DDBJ whole genome shotgun (WGS) entry which is preliminary data.</text>
</comment>
<dbReference type="eggNOG" id="ENOG5033EHC">
    <property type="taxonomic scope" value="Bacteria"/>
</dbReference>
<proteinExistence type="predicted"/>
<sequence>MKNIQHIGQTQLAALHFAKSDVLHDQLQRYMRICDLQRAVQLGCLEHEPVNLIFTTDQGQRLQVESLVWAVSDDFVLLQGGRFLPVRSISTIEA</sequence>
<dbReference type="STRING" id="1279009.ADICEAN_02251"/>
<dbReference type="Proteomes" id="UP000011910">
    <property type="component" value="Unassembled WGS sequence"/>
</dbReference>
<accession>M7NLC7</accession>